<dbReference type="OMA" id="PDYRANG"/>
<feature type="compositionally biased region" description="Acidic residues" evidence="1">
    <location>
        <begin position="554"/>
        <end position="568"/>
    </location>
</feature>
<feature type="compositionally biased region" description="Acidic residues" evidence="1">
    <location>
        <begin position="480"/>
        <end position="500"/>
    </location>
</feature>
<gene>
    <name evidence="2" type="ORF">DOTSEDRAFT_31500</name>
</gene>
<organism evidence="2 3">
    <name type="scientific">Dothistroma septosporum (strain NZE10 / CBS 128990)</name>
    <name type="common">Red band needle blight fungus</name>
    <name type="synonym">Mycosphaerella pini</name>
    <dbReference type="NCBI Taxonomy" id="675120"/>
    <lineage>
        <taxon>Eukaryota</taxon>
        <taxon>Fungi</taxon>
        <taxon>Dikarya</taxon>
        <taxon>Ascomycota</taxon>
        <taxon>Pezizomycotina</taxon>
        <taxon>Dothideomycetes</taxon>
        <taxon>Dothideomycetidae</taxon>
        <taxon>Mycosphaerellales</taxon>
        <taxon>Mycosphaerellaceae</taxon>
        <taxon>Dothistroma</taxon>
    </lineage>
</organism>
<feature type="compositionally biased region" description="Polar residues" evidence="1">
    <location>
        <begin position="458"/>
        <end position="468"/>
    </location>
</feature>
<feature type="region of interest" description="Disordered" evidence="1">
    <location>
        <begin position="310"/>
        <end position="338"/>
    </location>
</feature>
<dbReference type="AlphaFoldDB" id="N1PX37"/>
<accession>N1PX37</accession>
<feature type="region of interest" description="Disordered" evidence="1">
    <location>
        <begin position="450"/>
        <end position="568"/>
    </location>
</feature>
<sequence>MHRAQIPDLSGDLDNVHFETSYSAPAAPMLSLYTESSSMDIDQEDESTIDRAQIPDGHPKTAPPNSAQQPLTADMMSPTPSNEKKYTVILKGIFGPQGPALPVEGSQHAIDMLAKAVSDGLAVLKAPHDGDAVVESALSYLQARGVVPDYHEEGILQLSQQRLEELDAQGLTADQFTLSPREANVLDSSYMPFLSRLADSSAHFDVEKVLILLKVFARYWQHTGKRYQMLVVTQASPHKLEAQIFSTQEQPNETIYFFRSLRYNGVFGGAPSYSETWMPITLPRLAPRPARELDTLGKPLNQVVQTIPKAHRPRPATKAHSISRLPVSSGPRERAKPQHSGIDVTAYQELSPEQVFKKVQGELEAGTLHPDGVAGERLLLFAVAYSNAEIRNLLLPYCERYNQTVVSSNNVYNGRILPAIKKSMLLGQNFDKAKANFDHARRSHDLRTPNALRAQSDAVDTNVKNTARVTHKRKRATETADIEGDDAEAETSDGDMEANEVDSTTSRKTRGAKPRASYRIVADEESEDDEAEDTNSAAQNVRLKAIRKRAKMNDEEDDDDDDEFELEA</sequence>
<reference evidence="2 3" key="2">
    <citation type="journal article" date="2012" name="PLoS Pathog.">
        <title>Diverse lifestyles and strategies of plant pathogenesis encoded in the genomes of eighteen Dothideomycetes fungi.</title>
        <authorList>
            <person name="Ohm R.A."/>
            <person name="Feau N."/>
            <person name="Henrissat B."/>
            <person name="Schoch C.L."/>
            <person name="Horwitz B.A."/>
            <person name="Barry K.W."/>
            <person name="Condon B.J."/>
            <person name="Copeland A.C."/>
            <person name="Dhillon B."/>
            <person name="Glaser F."/>
            <person name="Hesse C.N."/>
            <person name="Kosti I."/>
            <person name="LaButti K."/>
            <person name="Lindquist E.A."/>
            <person name="Lucas S."/>
            <person name="Salamov A.A."/>
            <person name="Bradshaw R.E."/>
            <person name="Ciuffetti L."/>
            <person name="Hamelin R.C."/>
            <person name="Kema G.H.J."/>
            <person name="Lawrence C."/>
            <person name="Scott J.A."/>
            <person name="Spatafora J.W."/>
            <person name="Turgeon B.G."/>
            <person name="de Wit P.J.G.M."/>
            <person name="Zhong S."/>
            <person name="Goodwin S.B."/>
            <person name="Grigoriev I.V."/>
        </authorList>
    </citation>
    <scope>NUCLEOTIDE SEQUENCE [LARGE SCALE GENOMIC DNA]</scope>
    <source>
        <strain evidence="3">NZE10 / CBS 128990</strain>
    </source>
</reference>
<dbReference type="Proteomes" id="UP000016933">
    <property type="component" value="Unassembled WGS sequence"/>
</dbReference>
<reference evidence="3" key="1">
    <citation type="journal article" date="2012" name="PLoS Genet.">
        <title>The genomes of the fungal plant pathogens Cladosporium fulvum and Dothistroma septosporum reveal adaptation to different hosts and lifestyles but also signatures of common ancestry.</title>
        <authorList>
            <person name="de Wit P.J.G.M."/>
            <person name="van der Burgt A."/>
            <person name="Oekmen B."/>
            <person name="Stergiopoulos I."/>
            <person name="Abd-Elsalam K.A."/>
            <person name="Aerts A.L."/>
            <person name="Bahkali A.H."/>
            <person name="Beenen H.G."/>
            <person name="Chettri P."/>
            <person name="Cox M.P."/>
            <person name="Datema E."/>
            <person name="de Vries R.P."/>
            <person name="Dhillon B."/>
            <person name="Ganley A.R."/>
            <person name="Griffiths S.A."/>
            <person name="Guo Y."/>
            <person name="Hamelin R.C."/>
            <person name="Henrissat B."/>
            <person name="Kabir M.S."/>
            <person name="Jashni M.K."/>
            <person name="Kema G."/>
            <person name="Klaubauf S."/>
            <person name="Lapidus A."/>
            <person name="Levasseur A."/>
            <person name="Lindquist E."/>
            <person name="Mehrabi R."/>
            <person name="Ohm R.A."/>
            <person name="Owen T.J."/>
            <person name="Salamov A."/>
            <person name="Schwelm A."/>
            <person name="Schijlen E."/>
            <person name="Sun H."/>
            <person name="van den Burg H.A."/>
            <person name="van Ham R.C.H.J."/>
            <person name="Zhang S."/>
            <person name="Goodwin S.B."/>
            <person name="Grigoriev I.V."/>
            <person name="Collemare J."/>
            <person name="Bradshaw R.E."/>
        </authorList>
    </citation>
    <scope>NUCLEOTIDE SEQUENCE [LARGE SCALE GENOMIC DNA]</scope>
    <source>
        <strain evidence="3">NZE10 / CBS 128990</strain>
    </source>
</reference>
<keyword evidence="3" id="KW-1185">Reference proteome</keyword>
<proteinExistence type="predicted"/>
<protein>
    <submittedName>
        <fullName evidence="2">Uncharacterized protein</fullName>
    </submittedName>
</protein>
<feature type="compositionally biased region" description="Acidic residues" evidence="1">
    <location>
        <begin position="523"/>
        <end position="533"/>
    </location>
</feature>
<dbReference type="OrthoDB" id="10456193at2759"/>
<name>N1PX37_DOTSN</name>
<evidence type="ECO:0000256" key="1">
    <source>
        <dbReference type="SAM" id="MobiDB-lite"/>
    </source>
</evidence>
<dbReference type="HOGENOM" id="CLU_479810_0_0_1"/>
<evidence type="ECO:0000313" key="2">
    <source>
        <dbReference type="EMBL" id="EME46980.1"/>
    </source>
</evidence>
<feature type="region of interest" description="Disordered" evidence="1">
    <location>
        <begin position="51"/>
        <end position="80"/>
    </location>
</feature>
<evidence type="ECO:0000313" key="3">
    <source>
        <dbReference type="Proteomes" id="UP000016933"/>
    </source>
</evidence>
<dbReference type="EMBL" id="KB446536">
    <property type="protein sequence ID" value="EME46980.1"/>
    <property type="molecule type" value="Genomic_DNA"/>
</dbReference>